<dbReference type="Proteomes" id="UP000231098">
    <property type="component" value="Unassembled WGS sequence"/>
</dbReference>
<dbReference type="GO" id="GO:0005975">
    <property type="term" value="P:carbohydrate metabolic process"/>
    <property type="evidence" value="ECO:0007669"/>
    <property type="project" value="InterPro"/>
</dbReference>
<dbReference type="Pfam" id="PF01522">
    <property type="entry name" value="Polysacc_deac_1"/>
    <property type="match status" value="1"/>
</dbReference>
<feature type="domain" description="NodB homology" evidence="3">
    <location>
        <begin position="125"/>
        <end position="282"/>
    </location>
</feature>
<dbReference type="InterPro" id="IPR051398">
    <property type="entry name" value="Polysacch_Deacetylase"/>
</dbReference>
<dbReference type="PANTHER" id="PTHR34216">
    <property type="match status" value="1"/>
</dbReference>
<reference evidence="5" key="1">
    <citation type="submission" date="2017-09" db="EMBL/GenBank/DDBJ databases">
        <title>Depth-based differentiation of microbial function through sediment-hosted aquifers and enrichment of novel symbionts in the deep terrestrial subsurface.</title>
        <authorList>
            <person name="Probst A.J."/>
            <person name="Ladd B."/>
            <person name="Jarett J.K."/>
            <person name="Geller-Mcgrath D.E."/>
            <person name="Sieber C.M.K."/>
            <person name="Emerson J.B."/>
            <person name="Anantharaman K."/>
            <person name="Thomas B.C."/>
            <person name="Malmstrom R."/>
            <person name="Stieglmeier M."/>
            <person name="Klingl A."/>
            <person name="Woyke T."/>
            <person name="Ryan C.M."/>
            <person name="Banfield J.F."/>
        </authorList>
    </citation>
    <scope>NUCLEOTIDE SEQUENCE [LARGE SCALE GENOMIC DNA]</scope>
</reference>
<dbReference type="SUPFAM" id="SSF88713">
    <property type="entry name" value="Glycoside hydrolase/deacetylase"/>
    <property type="match status" value="1"/>
</dbReference>
<proteinExistence type="predicted"/>
<sequence length="282" mass="30735">MKKVPVFLLLFVISFLAAGVLSGIKGPSPKSLFRKLSERNPPAEAIREPETPDVLTAAVVNGTYVPILMYHYVSPDGVASGREGLNVTPENFDAQMGYLKSNGYETTTLDMLASNFASGTPLPAKRVIITFDDGYSDFYWNAFPILRKYGYQAHVFMITGRLGVPGYLDVEKIKELNNSGLVHFGSHGVDHISVASLSGNALNFQLTESKKVIEQALGKTIVWFCYPYGTFNGNSVSAVKSAGYQGAVSTISGYYQSIDILYALRRVKVGNVGATEFSKMVQ</sequence>
<dbReference type="InterPro" id="IPR002509">
    <property type="entry name" value="NODB_dom"/>
</dbReference>
<dbReference type="Gene3D" id="3.20.20.370">
    <property type="entry name" value="Glycoside hydrolase/deacetylase"/>
    <property type="match status" value="1"/>
</dbReference>
<organism evidence="4 5">
    <name type="scientific">candidate division WWE3 bacterium CG08_land_8_20_14_0_20_41_15</name>
    <dbReference type="NCBI Taxonomy" id="1975086"/>
    <lineage>
        <taxon>Bacteria</taxon>
        <taxon>Katanobacteria</taxon>
    </lineage>
</organism>
<dbReference type="PANTHER" id="PTHR34216:SF3">
    <property type="entry name" value="POLY-BETA-1,6-N-ACETYL-D-GLUCOSAMINE N-DEACETYLASE"/>
    <property type="match status" value="1"/>
</dbReference>
<gene>
    <name evidence="4" type="ORF">COT51_00940</name>
</gene>
<dbReference type="GO" id="GO:0005576">
    <property type="term" value="C:extracellular region"/>
    <property type="evidence" value="ECO:0007669"/>
    <property type="project" value="UniProtKB-SubCell"/>
</dbReference>
<dbReference type="CDD" id="cd10918">
    <property type="entry name" value="CE4_NodB_like_5s_6s"/>
    <property type="match status" value="1"/>
</dbReference>
<dbReference type="EMBL" id="PEYV01000018">
    <property type="protein sequence ID" value="PIS21779.1"/>
    <property type="molecule type" value="Genomic_DNA"/>
</dbReference>
<protein>
    <submittedName>
        <fullName evidence="4">Polysaccharide deacetylase</fullName>
    </submittedName>
</protein>
<dbReference type="AlphaFoldDB" id="A0A2H0XC85"/>
<evidence type="ECO:0000313" key="4">
    <source>
        <dbReference type="EMBL" id="PIS21779.1"/>
    </source>
</evidence>
<dbReference type="InterPro" id="IPR011330">
    <property type="entry name" value="Glyco_hydro/deAcase_b/a-brl"/>
</dbReference>
<evidence type="ECO:0000259" key="3">
    <source>
        <dbReference type="PROSITE" id="PS51677"/>
    </source>
</evidence>
<evidence type="ECO:0000256" key="2">
    <source>
        <dbReference type="ARBA" id="ARBA00022729"/>
    </source>
</evidence>
<dbReference type="GO" id="GO:0016810">
    <property type="term" value="F:hydrolase activity, acting on carbon-nitrogen (but not peptide) bonds"/>
    <property type="evidence" value="ECO:0007669"/>
    <property type="project" value="InterPro"/>
</dbReference>
<accession>A0A2H0XC85</accession>
<comment type="subcellular location">
    <subcellularLocation>
        <location evidence="1">Secreted</location>
    </subcellularLocation>
</comment>
<evidence type="ECO:0000256" key="1">
    <source>
        <dbReference type="ARBA" id="ARBA00004613"/>
    </source>
</evidence>
<name>A0A2H0XC85_UNCKA</name>
<comment type="caution">
    <text evidence="4">The sequence shown here is derived from an EMBL/GenBank/DDBJ whole genome shotgun (WGS) entry which is preliminary data.</text>
</comment>
<dbReference type="PROSITE" id="PS51677">
    <property type="entry name" value="NODB"/>
    <property type="match status" value="1"/>
</dbReference>
<evidence type="ECO:0000313" key="5">
    <source>
        <dbReference type="Proteomes" id="UP000231098"/>
    </source>
</evidence>
<keyword evidence="2" id="KW-0732">Signal</keyword>